<dbReference type="GO" id="GO:0042552">
    <property type="term" value="P:myelination"/>
    <property type="evidence" value="ECO:0007669"/>
    <property type="project" value="TreeGrafter"/>
</dbReference>
<evidence type="ECO:0000256" key="11">
    <source>
        <dbReference type="PROSITE-ProRule" id="PRU00581"/>
    </source>
</evidence>
<evidence type="ECO:0000256" key="2">
    <source>
        <dbReference type="ARBA" id="ARBA00011815"/>
    </source>
</evidence>
<dbReference type="PANTHER" id="PTHR22776:SF9">
    <property type="entry name" value="PLASMOLIPIN"/>
    <property type="match status" value="1"/>
</dbReference>
<dbReference type="Pfam" id="PF01284">
    <property type="entry name" value="MARVEL"/>
    <property type="match status" value="1"/>
</dbReference>
<organism evidence="14 15">
    <name type="scientific">Bagarius yarrelli</name>
    <name type="common">Goonch</name>
    <name type="synonym">Bagrus yarrelli</name>
    <dbReference type="NCBI Taxonomy" id="175774"/>
    <lineage>
        <taxon>Eukaryota</taxon>
        <taxon>Metazoa</taxon>
        <taxon>Chordata</taxon>
        <taxon>Craniata</taxon>
        <taxon>Vertebrata</taxon>
        <taxon>Euteleostomi</taxon>
        <taxon>Actinopterygii</taxon>
        <taxon>Neopterygii</taxon>
        <taxon>Teleostei</taxon>
        <taxon>Ostariophysi</taxon>
        <taxon>Siluriformes</taxon>
        <taxon>Sisoridae</taxon>
        <taxon>Sisorinae</taxon>
        <taxon>Bagarius</taxon>
    </lineage>
</organism>
<dbReference type="Proteomes" id="UP000319801">
    <property type="component" value="Unassembled WGS sequence"/>
</dbReference>
<keyword evidence="4 11" id="KW-0812">Transmembrane</keyword>
<dbReference type="GO" id="GO:0043209">
    <property type="term" value="C:myelin sheath"/>
    <property type="evidence" value="ECO:0007669"/>
    <property type="project" value="UniProtKB-SubCell"/>
</dbReference>
<comment type="subcellular location">
    <subcellularLocation>
        <location evidence="1">Apical cell membrane</location>
        <topology evidence="1">Multi-pass membrane protein</topology>
    </subcellularLocation>
    <subcellularLocation>
        <location evidence="8">Myelin membrane</location>
        <topology evidence="8">Multi-pass membrane protein</topology>
    </subcellularLocation>
</comment>
<evidence type="ECO:0000256" key="5">
    <source>
        <dbReference type="ARBA" id="ARBA00022989"/>
    </source>
</evidence>
<evidence type="ECO:0000256" key="7">
    <source>
        <dbReference type="ARBA" id="ARBA00034721"/>
    </source>
</evidence>
<evidence type="ECO:0000256" key="8">
    <source>
        <dbReference type="ARBA" id="ARBA00049979"/>
    </source>
</evidence>
<dbReference type="PANTHER" id="PTHR22776">
    <property type="entry name" value="MARVEL-CONTAINING POTENTIAL LIPID RAFT-ASSOCIATED PROTEIN"/>
    <property type="match status" value="1"/>
</dbReference>
<dbReference type="AlphaFoldDB" id="A0A556V6R6"/>
<dbReference type="OrthoDB" id="6258237at2759"/>
<dbReference type="InterPro" id="IPR008253">
    <property type="entry name" value="Marvel"/>
</dbReference>
<evidence type="ECO:0000256" key="3">
    <source>
        <dbReference type="ARBA" id="ARBA00022475"/>
    </source>
</evidence>
<feature type="transmembrane region" description="Helical" evidence="12">
    <location>
        <begin position="141"/>
        <end position="162"/>
    </location>
</feature>
<keyword evidence="3" id="KW-1003">Cell membrane</keyword>
<feature type="transmembrane region" description="Helical" evidence="12">
    <location>
        <begin position="102"/>
        <end position="121"/>
    </location>
</feature>
<gene>
    <name evidence="14" type="ORF">Baya_13645</name>
</gene>
<evidence type="ECO:0000256" key="10">
    <source>
        <dbReference type="ARBA" id="ARBA00050050"/>
    </source>
</evidence>
<accession>A0A556V6R6</accession>
<feature type="transmembrane region" description="Helical" evidence="12">
    <location>
        <begin position="39"/>
        <end position="62"/>
    </location>
</feature>
<name>A0A556V6R6_BAGYA</name>
<evidence type="ECO:0000256" key="12">
    <source>
        <dbReference type="SAM" id="Phobius"/>
    </source>
</evidence>
<dbReference type="GO" id="GO:0016324">
    <property type="term" value="C:apical plasma membrane"/>
    <property type="evidence" value="ECO:0007669"/>
    <property type="project" value="UniProtKB-SubCell"/>
</dbReference>
<evidence type="ECO:0000256" key="1">
    <source>
        <dbReference type="ARBA" id="ARBA00004424"/>
    </source>
</evidence>
<evidence type="ECO:0000256" key="6">
    <source>
        <dbReference type="ARBA" id="ARBA00023136"/>
    </source>
</evidence>
<comment type="caution">
    <text evidence="14">The sequence shown here is derived from an EMBL/GenBank/DDBJ whole genome shotgun (WGS) entry which is preliminary data.</text>
</comment>
<dbReference type="InterPro" id="IPR050578">
    <property type="entry name" value="MARVEL-CKLF_proteins"/>
</dbReference>
<evidence type="ECO:0000256" key="4">
    <source>
        <dbReference type="ARBA" id="ARBA00022692"/>
    </source>
</evidence>
<evidence type="ECO:0000259" key="13">
    <source>
        <dbReference type="PROSITE" id="PS51225"/>
    </source>
</evidence>
<evidence type="ECO:0000256" key="9">
    <source>
        <dbReference type="ARBA" id="ARBA00050024"/>
    </source>
</evidence>
<comment type="similarity">
    <text evidence="7">Belongs to the MAL family.</text>
</comment>
<protein>
    <recommendedName>
        <fullName evidence="9">Plasmolipin</fullName>
    </recommendedName>
    <alternativeName>
        <fullName evidence="10">Plasma membrane proteolipid</fullName>
    </alternativeName>
</protein>
<dbReference type="EMBL" id="VCAZ01000138">
    <property type="protein sequence ID" value="TSX16991.1"/>
    <property type="molecule type" value="Genomic_DNA"/>
</dbReference>
<keyword evidence="5 12" id="KW-1133">Transmembrane helix</keyword>
<dbReference type="InterPro" id="IPR013295">
    <property type="entry name" value="MAL"/>
</dbReference>
<evidence type="ECO:0000313" key="14">
    <source>
        <dbReference type="EMBL" id="TSX16991.1"/>
    </source>
</evidence>
<dbReference type="GO" id="GO:0019911">
    <property type="term" value="F:structural constituent of myelin sheath"/>
    <property type="evidence" value="ECO:0007669"/>
    <property type="project" value="TreeGrafter"/>
</dbReference>
<proteinExistence type="inferred from homology"/>
<keyword evidence="6 11" id="KW-0472">Membrane</keyword>
<dbReference type="PROSITE" id="PS51225">
    <property type="entry name" value="MARVEL"/>
    <property type="match status" value="1"/>
</dbReference>
<keyword evidence="15" id="KW-1185">Reference proteome</keyword>
<evidence type="ECO:0000313" key="15">
    <source>
        <dbReference type="Proteomes" id="UP000319801"/>
    </source>
</evidence>
<comment type="subunit">
    <text evidence="2">Forms oligomers.</text>
</comment>
<reference evidence="14 15" key="1">
    <citation type="journal article" date="2019" name="Genome Biol. Evol.">
        <title>Whole-Genome Sequencing of the Giant Devil Catfish, Bagarius yarrelli.</title>
        <authorList>
            <person name="Jiang W."/>
            <person name="Lv Y."/>
            <person name="Cheng L."/>
            <person name="Yang K."/>
            <person name="Chao B."/>
            <person name="Wang X."/>
            <person name="Li Y."/>
            <person name="Pan X."/>
            <person name="You X."/>
            <person name="Zhang Y."/>
            <person name="Yang J."/>
            <person name="Li J."/>
            <person name="Zhang X."/>
            <person name="Liu S."/>
            <person name="Sun C."/>
            <person name="Yang J."/>
            <person name="Shi Q."/>
        </authorList>
    </citation>
    <scope>NUCLEOTIDE SEQUENCE [LARGE SCALE GENOMIC DNA]</scope>
    <source>
        <strain evidence="14">JWS20170419001</strain>
        <tissue evidence="14">Muscle</tissue>
    </source>
</reference>
<dbReference type="PRINTS" id="PR01884">
    <property type="entry name" value="MALPROTEIN"/>
</dbReference>
<feature type="domain" description="MARVEL" evidence="13">
    <location>
        <begin position="32"/>
        <end position="163"/>
    </location>
</feature>
<feature type="transmembrane region" description="Helical" evidence="12">
    <location>
        <begin position="68"/>
        <end position="90"/>
    </location>
</feature>
<sequence>MADFPGKVNTQTSSPQSQSSAQIMNVSYDLNFIKSFPGILLLVELLFGLLVWPLVSSAAYWLVPAFGWVLFVSITLWILTLVLCVMLILGMRQTLSSIPWPLVLLVFYGVASVLYFTAFLANAVSVNYYRGSTYNHMAASAFFAFCVTAAYVASTFFAFIEWKGDGGNAVMSTVPV</sequence>